<dbReference type="RefSeq" id="WP_206720185.1">
    <property type="nucleotide sequence ID" value="NZ_CP071091.1"/>
</dbReference>
<dbReference type="Proteomes" id="UP000663090">
    <property type="component" value="Chromosome"/>
</dbReference>
<accession>A0ABX7NJN4</accession>
<keyword evidence="2" id="KW-1185">Reference proteome</keyword>
<name>A0ABX7NJN4_9BACT</name>
<reference evidence="1 2" key="1">
    <citation type="submission" date="2021-02" db="EMBL/GenBank/DDBJ databases">
        <title>De Novo genome assembly of isolated myxobacteria.</title>
        <authorList>
            <person name="Stevens D.C."/>
        </authorList>
    </citation>
    <scope>NUCLEOTIDE SEQUENCE [LARGE SCALE GENOMIC DNA]</scope>
    <source>
        <strain evidence="1 2">SCHIC003</strain>
    </source>
</reference>
<dbReference type="EMBL" id="CP071091">
    <property type="protein sequence ID" value="QSQ18594.1"/>
    <property type="molecule type" value="Genomic_DNA"/>
</dbReference>
<gene>
    <name evidence="1" type="ORF">JY572_16130</name>
</gene>
<sequence length="52" mass="6514">MWGCEKMEESQVRIGERAWLPFLRARRYMHSRQSLLEYSLTQYFKEAERYRP</sequence>
<evidence type="ECO:0000313" key="2">
    <source>
        <dbReference type="Proteomes" id="UP000663090"/>
    </source>
</evidence>
<organism evidence="1 2">
    <name type="scientific">Myxococcus landrumensis</name>
    <dbReference type="NCBI Taxonomy" id="2813577"/>
    <lineage>
        <taxon>Bacteria</taxon>
        <taxon>Pseudomonadati</taxon>
        <taxon>Myxococcota</taxon>
        <taxon>Myxococcia</taxon>
        <taxon>Myxococcales</taxon>
        <taxon>Cystobacterineae</taxon>
        <taxon>Myxococcaceae</taxon>
        <taxon>Myxococcus</taxon>
    </lineage>
</organism>
<protein>
    <submittedName>
        <fullName evidence="1">Uncharacterized protein</fullName>
    </submittedName>
</protein>
<proteinExistence type="predicted"/>
<evidence type="ECO:0000313" key="1">
    <source>
        <dbReference type="EMBL" id="QSQ18594.1"/>
    </source>
</evidence>